<dbReference type="Gene3D" id="3.90.930.50">
    <property type="match status" value="1"/>
</dbReference>
<dbReference type="InterPro" id="IPR044922">
    <property type="entry name" value="DUF2063_N_sf"/>
</dbReference>
<dbReference type="InterPro" id="IPR018640">
    <property type="entry name" value="DUF2063"/>
</dbReference>
<dbReference type="Pfam" id="PF22106">
    <property type="entry name" value="NGO1945_C"/>
    <property type="match status" value="1"/>
</dbReference>
<evidence type="ECO:0000259" key="2">
    <source>
        <dbReference type="Pfam" id="PF22106"/>
    </source>
</evidence>
<name>A0A2T5PAY6_9PSED</name>
<reference evidence="3 4" key="1">
    <citation type="submission" date="2018-04" db="EMBL/GenBank/DDBJ databases">
        <title>Pseudomonas sp. nov., isolated from mangrove soil.</title>
        <authorList>
            <person name="Chen C."/>
        </authorList>
    </citation>
    <scope>NUCLEOTIDE SEQUENCE [LARGE SCALE GENOMIC DNA]</scope>
    <source>
        <strain evidence="3 4">TC-11</strain>
    </source>
</reference>
<proteinExistence type="predicted"/>
<dbReference type="Pfam" id="PF09836">
    <property type="entry name" value="DUF2063"/>
    <property type="match status" value="1"/>
</dbReference>
<dbReference type="Gene3D" id="1.10.150.690">
    <property type="entry name" value="DUF2063"/>
    <property type="match status" value="1"/>
</dbReference>
<accession>A0A2T5PAY6</accession>
<dbReference type="InterPro" id="IPR054098">
    <property type="entry name" value="NGO1945-like_C"/>
</dbReference>
<sequence>MNRQRQQQFAARIRDPQGAALPEQIPSERMAIYERLFFNANRSFFDSGFPVLRGVLGEARWQRLVRAFLRDHGSHTPYFLEIGQSFLDWLEDGFVAEAEDPPFLFELAHYERVELALDISQAQLPREGWSPLAWPLAYRWPVQCLCADYRPHQPPSEPTLLLVWRDAGERVRFQQLAPFAWHLACRLRDGQGSSEALLALAEEAGVDADEAYFDQAGALLAQWREQSIWFAREIV</sequence>
<dbReference type="RefSeq" id="WP_108106767.1">
    <property type="nucleotide sequence ID" value="NZ_QASN01000014.1"/>
</dbReference>
<feature type="domain" description="NGO1945-like C-terminal" evidence="2">
    <location>
        <begin position="130"/>
        <end position="224"/>
    </location>
</feature>
<dbReference type="Proteomes" id="UP000244064">
    <property type="component" value="Unassembled WGS sequence"/>
</dbReference>
<dbReference type="EMBL" id="QASN01000014">
    <property type="protein sequence ID" value="PTU74867.1"/>
    <property type="molecule type" value="Genomic_DNA"/>
</dbReference>
<dbReference type="AlphaFoldDB" id="A0A2T5PAY6"/>
<comment type="caution">
    <text evidence="3">The sequence shown here is derived from an EMBL/GenBank/DDBJ whole genome shotgun (WGS) entry which is preliminary data.</text>
</comment>
<dbReference type="OrthoDB" id="4146344at2"/>
<gene>
    <name evidence="3" type="ORF">DBO85_08160</name>
</gene>
<evidence type="ECO:0000313" key="3">
    <source>
        <dbReference type="EMBL" id="PTU74867.1"/>
    </source>
</evidence>
<protein>
    <submittedName>
        <fullName evidence="3">DUF2063 domain-containing protein</fullName>
    </submittedName>
</protein>
<evidence type="ECO:0000313" key="4">
    <source>
        <dbReference type="Proteomes" id="UP000244064"/>
    </source>
</evidence>
<evidence type="ECO:0000259" key="1">
    <source>
        <dbReference type="Pfam" id="PF09836"/>
    </source>
</evidence>
<feature type="domain" description="Putative DNA-binding" evidence="1">
    <location>
        <begin position="4"/>
        <end position="90"/>
    </location>
</feature>
<organism evidence="3 4">
    <name type="scientific">Pseudomonas mangrovi</name>
    <dbReference type="NCBI Taxonomy" id="2161748"/>
    <lineage>
        <taxon>Bacteria</taxon>
        <taxon>Pseudomonadati</taxon>
        <taxon>Pseudomonadota</taxon>
        <taxon>Gammaproteobacteria</taxon>
        <taxon>Pseudomonadales</taxon>
        <taxon>Pseudomonadaceae</taxon>
        <taxon>Pseudomonas</taxon>
    </lineage>
</organism>
<keyword evidence="4" id="KW-1185">Reference proteome</keyword>